<evidence type="ECO:0000313" key="9">
    <source>
        <dbReference type="Proteomes" id="UP000036987"/>
    </source>
</evidence>
<dbReference type="InterPro" id="IPR003035">
    <property type="entry name" value="RWP-RK_dom"/>
</dbReference>
<proteinExistence type="predicted"/>
<dbReference type="InterPro" id="IPR044607">
    <property type="entry name" value="RKD-like"/>
</dbReference>
<keyword evidence="6" id="KW-0539">Nucleus</keyword>
<dbReference type="Proteomes" id="UP000036987">
    <property type="component" value="Unassembled WGS sequence"/>
</dbReference>
<dbReference type="OrthoDB" id="6270329at2759"/>
<protein>
    <submittedName>
        <fullName evidence="8">Protein RKD2</fullName>
    </submittedName>
</protein>
<organism evidence="8 9">
    <name type="scientific">Zostera marina</name>
    <name type="common">Eelgrass</name>
    <dbReference type="NCBI Taxonomy" id="29655"/>
    <lineage>
        <taxon>Eukaryota</taxon>
        <taxon>Viridiplantae</taxon>
        <taxon>Streptophyta</taxon>
        <taxon>Embryophyta</taxon>
        <taxon>Tracheophyta</taxon>
        <taxon>Spermatophyta</taxon>
        <taxon>Magnoliopsida</taxon>
        <taxon>Liliopsida</taxon>
        <taxon>Zosteraceae</taxon>
        <taxon>Zostera</taxon>
    </lineage>
</organism>
<evidence type="ECO:0000256" key="4">
    <source>
        <dbReference type="ARBA" id="ARBA00023125"/>
    </source>
</evidence>
<keyword evidence="5" id="KW-0804">Transcription</keyword>
<comment type="caution">
    <text evidence="8">The sequence shown here is derived from an EMBL/GenBank/DDBJ whole genome shotgun (WGS) entry which is preliminary data.</text>
</comment>
<dbReference type="PANTHER" id="PTHR46373">
    <property type="entry name" value="PROTEIN RKD4"/>
    <property type="match status" value="1"/>
</dbReference>
<comment type="function">
    <text evidence="1">Putative transcription factor.</text>
</comment>
<evidence type="ECO:0000259" key="7">
    <source>
        <dbReference type="PROSITE" id="PS51519"/>
    </source>
</evidence>
<dbReference type="OMA" id="CQLRCAL"/>
<keyword evidence="3" id="KW-0175">Coiled coil</keyword>
<dbReference type="GO" id="GO:0003677">
    <property type="term" value="F:DNA binding"/>
    <property type="evidence" value="ECO:0007669"/>
    <property type="project" value="UniProtKB-KW"/>
</dbReference>
<evidence type="ECO:0000256" key="1">
    <source>
        <dbReference type="ARBA" id="ARBA00004049"/>
    </source>
</evidence>
<feature type="domain" description="RWP-RK" evidence="7">
    <location>
        <begin position="98"/>
        <end position="187"/>
    </location>
</feature>
<keyword evidence="4" id="KW-0238">DNA-binding</keyword>
<evidence type="ECO:0000256" key="5">
    <source>
        <dbReference type="ARBA" id="ARBA00023163"/>
    </source>
</evidence>
<dbReference type="PROSITE" id="PS51519">
    <property type="entry name" value="RWP_RK"/>
    <property type="match status" value="1"/>
</dbReference>
<dbReference type="Pfam" id="PF02042">
    <property type="entry name" value="RWP-RK"/>
    <property type="match status" value="1"/>
</dbReference>
<gene>
    <name evidence="8" type="ORF">ZOSMA_92G00460</name>
</gene>
<reference evidence="9" key="1">
    <citation type="journal article" date="2016" name="Nature">
        <title>The genome of the seagrass Zostera marina reveals angiosperm adaptation to the sea.</title>
        <authorList>
            <person name="Olsen J.L."/>
            <person name="Rouze P."/>
            <person name="Verhelst B."/>
            <person name="Lin Y.-C."/>
            <person name="Bayer T."/>
            <person name="Collen J."/>
            <person name="Dattolo E."/>
            <person name="De Paoli E."/>
            <person name="Dittami S."/>
            <person name="Maumus F."/>
            <person name="Michel G."/>
            <person name="Kersting A."/>
            <person name="Lauritano C."/>
            <person name="Lohaus R."/>
            <person name="Toepel M."/>
            <person name="Tonon T."/>
            <person name="Vanneste K."/>
            <person name="Amirebrahimi M."/>
            <person name="Brakel J."/>
            <person name="Bostroem C."/>
            <person name="Chovatia M."/>
            <person name="Grimwood J."/>
            <person name="Jenkins J.W."/>
            <person name="Jueterbock A."/>
            <person name="Mraz A."/>
            <person name="Stam W.T."/>
            <person name="Tice H."/>
            <person name="Bornberg-Bauer E."/>
            <person name="Green P.J."/>
            <person name="Pearson G.A."/>
            <person name="Procaccini G."/>
            <person name="Duarte C.M."/>
            <person name="Schmutz J."/>
            <person name="Reusch T.B.H."/>
            <person name="Van de Peer Y."/>
        </authorList>
    </citation>
    <scope>NUCLEOTIDE SEQUENCE [LARGE SCALE GENOMIC DNA]</scope>
    <source>
        <strain evidence="9">cv. Finnish</strain>
    </source>
</reference>
<evidence type="ECO:0000256" key="6">
    <source>
        <dbReference type="ARBA" id="ARBA00023242"/>
    </source>
</evidence>
<dbReference type="STRING" id="29655.A0A0K9NL52"/>
<dbReference type="AlphaFoldDB" id="A0A0K9NL52"/>
<evidence type="ECO:0000256" key="2">
    <source>
        <dbReference type="ARBA" id="ARBA00023015"/>
    </source>
</evidence>
<dbReference type="GO" id="GO:0003700">
    <property type="term" value="F:DNA-binding transcription factor activity"/>
    <property type="evidence" value="ECO:0007669"/>
    <property type="project" value="InterPro"/>
</dbReference>
<dbReference type="EMBL" id="LFYR01002147">
    <property type="protein sequence ID" value="KMZ56685.1"/>
    <property type="molecule type" value="Genomic_DNA"/>
</dbReference>
<sequence length="253" mass="29259">MEENNPVIGDYIFDSIFAGVIGLQSSTAPIWDWQNDYYTGEPQIVLPFATTQLGTFSPDCSFLPYRYRDLFLLPDDILPSMFDTDHTEVIAKVEDISPIKRTVERTMTENQEKSLSNLTFEDVSRYFYMPITQAAKQLNVGLTLLKKRCRELGIPRWPHRKMKSLQTLIDNVQELGMENGIAGECQLRCALQILKEEKKMIEKKPEIQLEEKTKRLRQAYFKANYKKRRLLCIDSAPATTDDDDNNSFINIIT</sequence>
<keyword evidence="2" id="KW-0805">Transcription regulation</keyword>
<dbReference type="PANTHER" id="PTHR46373:SF2">
    <property type="entry name" value="RWP-RK DOMAIN-CONTAINING PROTEIN"/>
    <property type="match status" value="1"/>
</dbReference>
<evidence type="ECO:0000256" key="3">
    <source>
        <dbReference type="ARBA" id="ARBA00023054"/>
    </source>
</evidence>
<accession>A0A0K9NL52</accession>
<evidence type="ECO:0000313" key="8">
    <source>
        <dbReference type="EMBL" id="KMZ56685.1"/>
    </source>
</evidence>
<keyword evidence="9" id="KW-1185">Reference proteome</keyword>
<name>A0A0K9NL52_ZOSMR</name>